<evidence type="ECO:0000259" key="5">
    <source>
        <dbReference type="PROSITE" id="PS51078"/>
    </source>
</evidence>
<evidence type="ECO:0000313" key="6">
    <source>
        <dbReference type="EMBL" id="GIG42608.1"/>
    </source>
</evidence>
<keyword evidence="1" id="KW-0805">Transcription regulation</keyword>
<dbReference type="Pfam" id="PF09339">
    <property type="entry name" value="HTH_IclR"/>
    <property type="match status" value="1"/>
</dbReference>
<organism evidence="6 7">
    <name type="scientific">Dactylosporangium siamense</name>
    <dbReference type="NCBI Taxonomy" id="685454"/>
    <lineage>
        <taxon>Bacteria</taxon>
        <taxon>Bacillati</taxon>
        <taxon>Actinomycetota</taxon>
        <taxon>Actinomycetes</taxon>
        <taxon>Micromonosporales</taxon>
        <taxon>Micromonosporaceae</taxon>
        <taxon>Dactylosporangium</taxon>
    </lineage>
</organism>
<dbReference type="InterPro" id="IPR036388">
    <property type="entry name" value="WH-like_DNA-bd_sf"/>
</dbReference>
<dbReference type="SMART" id="SM00346">
    <property type="entry name" value="HTH_ICLR"/>
    <property type="match status" value="1"/>
</dbReference>
<dbReference type="InterPro" id="IPR036390">
    <property type="entry name" value="WH_DNA-bd_sf"/>
</dbReference>
<feature type="domain" description="HTH iclR-type" evidence="4">
    <location>
        <begin position="16"/>
        <end position="76"/>
    </location>
</feature>
<sequence length="253" mass="26514">MSVAVTPPLSGLSGAGRAIERSYLVLGNLPADGGSIGVSEVARRTGLPKSTAFRILSLLTSLRLADRRDNGYRLGHRIIELAGQSGRPRASVLRDRLLPHLLDLFALTGHAVYLGVPHDEGVLCLEDLHGHQAVPLPVRLGRITPAHRTAMGRILLAFDPDVPAGADAPAGLDADLDRLRAGGLAVDTGAFRGAFRAGVDCVAAPVWAPGRRIAAALMVAGPAGRADVARVSRQVREAAAAASHTLRTDVTRR</sequence>
<evidence type="ECO:0000256" key="2">
    <source>
        <dbReference type="ARBA" id="ARBA00023125"/>
    </source>
</evidence>
<protein>
    <submittedName>
        <fullName evidence="6">IclR family transcriptional regulator</fullName>
    </submittedName>
</protein>
<dbReference type="InterPro" id="IPR005471">
    <property type="entry name" value="Tscrpt_reg_IclR_N"/>
</dbReference>
<keyword evidence="3" id="KW-0804">Transcription</keyword>
<accession>A0A919PI24</accession>
<keyword evidence="7" id="KW-1185">Reference proteome</keyword>
<comment type="caution">
    <text evidence="6">The sequence shown here is derived from an EMBL/GenBank/DDBJ whole genome shotgun (WGS) entry which is preliminary data.</text>
</comment>
<dbReference type="InterPro" id="IPR029016">
    <property type="entry name" value="GAF-like_dom_sf"/>
</dbReference>
<dbReference type="PANTHER" id="PTHR30136:SF24">
    <property type="entry name" value="HTH-TYPE TRANSCRIPTIONAL REPRESSOR ALLR"/>
    <property type="match status" value="1"/>
</dbReference>
<dbReference type="GO" id="GO:0003677">
    <property type="term" value="F:DNA binding"/>
    <property type="evidence" value="ECO:0007669"/>
    <property type="project" value="UniProtKB-KW"/>
</dbReference>
<dbReference type="SUPFAM" id="SSF46785">
    <property type="entry name" value="Winged helix' DNA-binding domain"/>
    <property type="match status" value="1"/>
</dbReference>
<dbReference type="GO" id="GO:0003700">
    <property type="term" value="F:DNA-binding transcription factor activity"/>
    <property type="evidence" value="ECO:0007669"/>
    <property type="project" value="TreeGrafter"/>
</dbReference>
<dbReference type="Gene3D" id="1.10.10.10">
    <property type="entry name" value="Winged helix-like DNA-binding domain superfamily/Winged helix DNA-binding domain"/>
    <property type="match status" value="1"/>
</dbReference>
<name>A0A919PI24_9ACTN</name>
<dbReference type="GO" id="GO:0045892">
    <property type="term" value="P:negative regulation of DNA-templated transcription"/>
    <property type="evidence" value="ECO:0007669"/>
    <property type="project" value="TreeGrafter"/>
</dbReference>
<dbReference type="PROSITE" id="PS51078">
    <property type="entry name" value="ICLR_ED"/>
    <property type="match status" value="1"/>
</dbReference>
<dbReference type="Gene3D" id="3.30.450.40">
    <property type="match status" value="1"/>
</dbReference>
<dbReference type="InterPro" id="IPR050707">
    <property type="entry name" value="HTH_MetabolicPath_Reg"/>
</dbReference>
<dbReference type="InterPro" id="IPR014757">
    <property type="entry name" value="Tscrpt_reg_IclR_C"/>
</dbReference>
<keyword evidence="2" id="KW-0238">DNA-binding</keyword>
<dbReference type="AlphaFoldDB" id="A0A919PI24"/>
<dbReference type="PROSITE" id="PS51077">
    <property type="entry name" value="HTH_ICLR"/>
    <property type="match status" value="1"/>
</dbReference>
<evidence type="ECO:0000259" key="4">
    <source>
        <dbReference type="PROSITE" id="PS51077"/>
    </source>
</evidence>
<proteinExistence type="predicted"/>
<reference evidence="6" key="1">
    <citation type="submission" date="2021-01" db="EMBL/GenBank/DDBJ databases">
        <title>Whole genome shotgun sequence of Dactylosporangium siamense NBRC 106093.</title>
        <authorList>
            <person name="Komaki H."/>
            <person name="Tamura T."/>
        </authorList>
    </citation>
    <scope>NUCLEOTIDE SEQUENCE</scope>
    <source>
        <strain evidence="6">NBRC 106093</strain>
    </source>
</reference>
<gene>
    <name evidence="6" type="ORF">Dsi01nite_006490</name>
</gene>
<dbReference type="Pfam" id="PF01614">
    <property type="entry name" value="IclR_C"/>
    <property type="match status" value="2"/>
</dbReference>
<evidence type="ECO:0000313" key="7">
    <source>
        <dbReference type="Proteomes" id="UP000660611"/>
    </source>
</evidence>
<dbReference type="EMBL" id="BONQ01000015">
    <property type="protein sequence ID" value="GIG42608.1"/>
    <property type="molecule type" value="Genomic_DNA"/>
</dbReference>
<evidence type="ECO:0000256" key="3">
    <source>
        <dbReference type="ARBA" id="ARBA00023163"/>
    </source>
</evidence>
<dbReference type="SUPFAM" id="SSF55781">
    <property type="entry name" value="GAF domain-like"/>
    <property type="match status" value="1"/>
</dbReference>
<evidence type="ECO:0000256" key="1">
    <source>
        <dbReference type="ARBA" id="ARBA00023015"/>
    </source>
</evidence>
<dbReference type="PANTHER" id="PTHR30136">
    <property type="entry name" value="HELIX-TURN-HELIX TRANSCRIPTIONAL REGULATOR, ICLR FAMILY"/>
    <property type="match status" value="1"/>
</dbReference>
<feature type="domain" description="IclR-ED" evidence="5">
    <location>
        <begin position="77"/>
        <end position="252"/>
    </location>
</feature>
<dbReference type="Proteomes" id="UP000660611">
    <property type="component" value="Unassembled WGS sequence"/>
</dbReference>